<feature type="transmembrane region" description="Helical" evidence="1">
    <location>
        <begin position="16"/>
        <end position="36"/>
    </location>
</feature>
<evidence type="ECO:0000313" key="2">
    <source>
        <dbReference type="EMBL" id="TYP86132.1"/>
    </source>
</evidence>
<keyword evidence="1" id="KW-0472">Membrane</keyword>
<dbReference type="EMBL" id="VNHW01000010">
    <property type="protein sequence ID" value="TYP86132.1"/>
    <property type="molecule type" value="Genomic_DNA"/>
</dbReference>
<name>A0A5S5CU87_9ACTN</name>
<comment type="caution">
    <text evidence="2">The sequence shown here is derived from an EMBL/GenBank/DDBJ whole genome shotgun (WGS) entry which is preliminary data.</text>
</comment>
<keyword evidence="3" id="KW-1185">Reference proteome</keyword>
<dbReference type="Proteomes" id="UP000322499">
    <property type="component" value="Unassembled WGS sequence"/>
</dbReference>
<sequence>MAGLIGFRAVSADRPALVVAAGLAALVGLAILGALVPLRSRQLRNAGAQGVDASSPVLVGAATAGVVLTALAAAVAVLIPG</sequence>
<gene>
    <name evidence="2" type="ORF">BD833_11019</name>
</gene>
<dbReference type="AlphaFoldDB" id="A0A5S5CU87"/>
<keyword evidence="1" id="KW-1133">Transmembrane helix</keyword>
<evidence type="ECO:0000256" key="1">
    <source>
        <dbReference type="SAM" id="Phobius"/>
    </source>
</evidence>
<accession>A0A5S5CU87</accession>
<organism evidence="2 3">
    <name type="scientific">Blastococcus xanthinilyticus</name>
    <dbReference type="NCBI Taxonomy" id="1564164"/>
    <lineage>
        <taxon>Bacteria</taxon>
        <taxon>Bacillati</taxon>
        <taxon>Actinomycetota</taxon>
        <taxon>Actinomycetes</taxon>
        <taxon>Geodermatophilales</taxon>
        <taxon>Geodermatophilaceae</taxon>
        <taxon>Blastococcus</taxon>
    </lineage>
</organism>
<proteinExistence type="predicted"/>
<dbReference type="RefSeq" id="WP_424945174.1">
    <property type="nucleotide sequence ID" value="NZ_VNHW01000010.1"/>
</dbReference>
<protein>
    <submittedName>
        <fullName evidence="2">Putative membrane protein</fullName>
    </submittedName>
</protein>
<feature type="transmembrane region" description="Helical" evidence="1">
    <location>
        <begin position="57"/>
        <end position="79"/>
    </location>
</feature>
<reference evidence="2 3" key="1">
    <citation type="submission" date="2019-07" db="EMBL/GenBank/DDBJ databases">
        <title>Genomic Encyclopedia of Archaeal and Bacterial Type Strains, Phase II (KMG-II): from individual species to whole genera.</title>
        <authorList>
            <person name="Goeker M."/>
        </authorList>
    </citation>
    <scope>NUCLEOTIDE SEQUENCE [LARGE SCALE GENOMIC DNA]</scope>
    <source>
        <strain evidence="2 3">DSM 46842</strain>
    </source>
</reference>
<evidence type="ECO:0000313" key="3">
    <source>
        <dbReference type="Proteomes" id="UP000322499"/>
    </source>
</evidence>
<keyword evidence="1" id="KW-0812">Transmembrane</keyword>